<sequence>MSLNLFQVSVIIPVYNVGHFVEEAVKSALTQSEVAEVILVDDGSKDNSLSVCQRLSREYERVKLFTHEGGKNLGVCQSRNLGIRMAKHKFIAFLDADDWYFPARFAKDKVLFSNPAVMAVFSVWAIHYPNGREEVFGFSDNFFEKLNSKSIKEIYCYIMTHDIILGHTNANTFRKSVFEQVGYFDDRLKLHEDTELWSRIARVCLFHPAEFSRPVSVARRHDKNTIIQRSKKSKLLFLWVWLDNIGLENLMDCELRNLVYLYARAQSNGIKSNLSRRLLFKVYMTFLIPIRNIFTRWFYKSQMKVN</sequence>
<dbReference type="PANTHER" id="PTHR43685">
    <property type="entry name" value="GLYCOSYLTRANSFERASE"/>
    <property type="match status" value="1"/>
</dbReference>
<dbReference type="Gene3D" id="3.90.550.10">
    <property type="entry name" value="Spore Coat Polysaccharide Biosynthesis Protein SpsA, Chain A"/>
    <property type="match status" value="1"/>
</dbReference>
<gene>
    <name evidence="2" type="ORF">SAMN04489724_0668</name>
</gene>
<dbReference type="InterPro" id="IPR050834">
    <property type="entry name" value="Glycosyltransf_2"/>
</dbReference>
<dbReference type="GO" id="GO:0016740">
    <property type="term" value="F:transferase activity"/>
    <property type="evidence" value="ECO:0007669"/>
    <property type="project" value="UniProtKB-KW"/>
</dbReference>
<evidence type="ECO:0000313" key="2">
    <source>
        <dbReference type="EMBL" id="SFT41826.1"/>
    </source>
</evidence>
<dbReference type="PANTHER" id="PTHR43685:SF2">
    <property type="entry name" value="GLYCOSYLTRANSFERASE 2-LIKE DOMAIN-CONTAINING PROTEIN"/>
    <property type="match status" value="1"/>
</dbReference>
<keyword evidence="2" id="KW-0808">Transferase</keyword>
<dbReference type="Proteomes" id="UP000199673">
    <property type="component" value="Unassembled WGS sequence"/>
</dbReference>
<name>A0A1I6XUR5_9BACT</name>
<dbReference type="Pfam" id="PF00535">
    <property type="entry name" value="Glycos_transf_2"/>
    <property type="match status" value="1"/>
</dbReference>
<reference evidence="3" key="1">
    <citation type="submission" date="2016-10" db="EMBL/GenBank/DDBJ databases">
        <authorList>
            <person name="Varghese N."/>
            <person name="Submissions S."/>
        </authorList>
    </citation>
    <scope>NUCLEOTIDE SEQUENCE [LARGE SCALE GENOMIC DNA]</scope>
    <source>
        <strain evidence="3">DSM 23445</strain>
    </source>
</reference>
<dbReference type="InterPro" id="IPR029044">
    <property type="entry name" value="Nucleotide-diphossugar_trans"/>
</dbReference>
<organism evidence="2 3">
    <name type="scientific">Algoriphagus locisalis</name>
    <dbReference type="NCBI Taxonomy" id="305507"/>
    <lineage>
        <taxon>Bacteria</taxon>
        <taxon>Pseudomonadati</taxon>
        <taxon>Bacteroidota</taxon>
        <taxon>Cytophagia</taxon>
        <taxon>Cytophagales</taxon>
        <taxon>Cyclobacteriaceae</taxon>
        <taxon>Algoriphagus</taxon>
    </lineage>
</organism>
<dbReference type="AlphaFoldDB" id="A0A1I6XUR5"/>
<dbReference type="OrthoDB" id="927791at2"/>
<accession>A0A1I6XUR5</accession>
<dbReference type="EMBL" id="FPBF01000001">
    <property type="protein sequence ID" value="SFT41826.1"/>
    <property type="molecule type" value="Genomic_DNA"/>
</dbReference>
<protein>
    <submittedName>
        <fullName evidence="2">Glycosyltransferase involved in cell wall bisynthesis</fullName>
    </submittedName>
</protein>
<dbReference type="SUPFAM" id="SSF53448">
    <property type="entry name" value="Nucleotide-diphospho-sugar transferases"/>
    <property type="match status" value="1"/>
</dbReference>
<evidence type="ECO:0000313" key="3">
    <source>
        <dbReference type="Proteomes" id="UP000199673"/>
    </source>
</evidence>
<dbReference type="CDD" id="cd00761">
    <property type="entry name" value="Glyco_tranf_GTA_type"/>
    <property type="match status" value="1"/>
</dbReference>
<keyword evidence="3" id="KW-1185">Reference proteome</keyword>
<feature type="domain" description="Glycosyltransferase 2-like" evidence="1">
    <location>
        <begin position="9"/>
        <end position="127"/>
    </location>
</feature>
<dbReference type="InterPro" id="IPR001173">
    <property type="entry name" value="Glyco_trans_2-like"/>
</dbReference>
<proteinExistence type="predicted"/>
<dbReference type="STRING" id="305507.SAMN04489724_0668"/>
<evidence type="ECO:0000259" key="1">
    <source>
        <dbReference type="Pfam" id="PF00535"/>
    </source>
</evidence>